<proteinExistence type="predicted"/>
<evidence type="ECO:0000313" key="3">
    <source>
        <dbReference type="RefSeq" id="XP_024882414.1"/>
    </source>
</evidence>
<dbReference type="AlphaFoldDB" id="A0A6J1QJ27"/>
<protein>
    <submittedName>
        <fullName evidence="3">Uncharacterized protein LOC112461411</fullName>
    </submittedName>
</protein>
<sequence length="212" mass="23170">MSRSSIADSQQEKSMTSQSIMGSSLVTKDITVKTMSSLSNNVLSLMNVPICSDDSISSSLCDESLLSANIATLDQQSPVTSKDCVDDVTDLNNRVQKEIAADVIVTEAMGIAIQKKKVVPAPDRFAVKKQKTTKTVENVLCQPSHAFDVMATAYLQRNSTAQQQQQSQQQHPYITAIAEAMKQVPDEKQLTCFMSIMQVISICLHDKQLPGN</sequence>
<gene>
    <name evidence="3" type="primary">LOC112461411</name>
</gene>
<evidence type="ECO:0000313" key="2">
    <source>
        <dbReference type="Proteomes" id="UP000504618"/>
    </source>
</evidence>
<name>A0A6J1QJ27_9HYME</name>
<reference evidence="3" key="1">
    <citation type="submission" date="2025-08" db="UniProtKB">
        <authorList>
            <consortium name="RefSeq"/>
        </authorList>
    </citation>
    <scope>IDENTIFICATION</scope>
    <source>
        <tissue evidence="3">Whole body</tissue>
    </source>
</reference>
<feature type="region of interest" description="Disordered" evidence="1">
    <location>
        <begin position="1"/>
        <end position="20"/>
    </location>
</feature>
<dbReference type="Proteomes" id="UP000504618">
    <property type="component" value="Unplaced"/>
</dbReference>
<evidence type="ECO:0000256" key="1">
    <source>
        <dbReference type="SAM" id="MobiDB-lite"/>
    </source>
</evidence>
<organism evidence="2 3">
    <name type="scientific">Temnothorax curvispinosus</name>
    <dbReference type="NCBI Taxonomy" id="300111"/>
    <lineage>
        <taxon>Eukaryota</taxon>
        <taxon>Metazoa</taxon>
        <taxon>Ecdysozoa</taxon>
        <taxon>Arthropoda</taxon>
        <taxon>Hexapoda</taxon>
        <taxon>Insecta</taxon>
        <taxon>Pterygota</taxon>
        <taxon>Neoptera</taxon>
        <taxon>Endopterygota</taxon>
        <taxon>Hymenoptera</taxon>
        <taxon>Apocrita</taxon>
        <taxon>Aculeata</taxon>
        <taxon>Formicoidea</taxon>
        <taxon>Formicidae</taxon>
        <taxon>Myrmicinae</taxon>
        <taxon>Temnothorax</taxon>
    </lineage>
</organism>
<dbReference type="RefSeq" id="XP_024882414.1">
    <property type="nucleotide sequence ID" value="XM_025026646.1"/>
</dbReference>
<dbReference type="OrthoDB" id="6159213at2759"/>
<accession>A0A6J1QJ27</accession>
<keyword evidence="2" id="KW-1185">Reference proteome</keyword>
<dbReference type="GeneID" id="112461411"/>